<proteinExistence type="predicted"/>
<gene>
    <name evidence="2" type="ORF">CYNAS_LOCUS13581</name>
</gene>
<evidence type="ECO:0000313" key="3">
    <source>
        <dbReference type="Proteomes" id="UP001176961"/>
    </source>
</evidence>
<dbReference type="AlphaFoldDB" id="A0AA36H0X0"/>
<feature type="region of interest" description="Disordered" evidence="1">
    <location>
        <begin position="240"/>
        <end position="261"/>
    </location>
</feature>
<name>A0AA36H0X0_CYLNA</name>
<dbReference type="Proteomes" id="UP001176961">
    <property type="component" value="Unassembled WGS sequence"/>
</dbReference>
<evidence type="ECO:0000313" key="2">
    <source>
        <dbReference type="EMBL" id="CAJ0601598.1"/>
    </source>
</evidence>
<keyword evidence="3" id="KW-1185">Reference proteome</keyword>
<evidence type="ECO:0000256" key="1">
    <source>
        <dbReference type="SAM" id="MobiDB-lite"/>
    </source>
</evidence>
<reference evidence="2" key="1">
    <citation type="submission" date="2023-07" db="EMBL/GenBank/DDBJ databases">
        <authorList>
            <consortium name="CYATHOMIX"/>
        </authorList>
    </citation>
    <scope>NUCLEOTIDE SEQUENCE</scope>
    <source>
        <strain evidence="2">N/A</strain>
    </source>
</reference>
<feature type="compositionally biased region" description="Basic and acidic residues" evidence="1">
    <location>
        <begin position="206"/>
        <end position="217"/>
    </location>
</feature>
<accession>A0AA36H0X0</accession>
<protein>
    <recommendedName>
        <fullName evidence="4">Nuclear apoptosis-inducing factor 1</fullName>
    </recommendedName>
</protein>
<comment type="caution">
    <text evidence="2">The sequence shown here is derived from an EMBL/GenBank/DDBJ whole genome shotgun (WGS) entry which is preliminary data.</text>
</comment>
<feature type="region of interest" description="Disordered" evidence="1">
    <location>
        <begin position="132"/>
        <end position="227"/>
    </location>
</feature>
<dbReference type="EMBL" id="CATQJL010000305">
    <property type="protein sequence ID" value="CAJ0601598.1"/>
    <property type="molecule type" value="Genomic_DNA"/>
</dbReference>
<sequence length="340" mass="38154">MDAARTYDEVIVFETLRRKDVILDLSGSRNPDANARKQRAWKEVADAVLLKCKKLMTIPQIKRVWRNKKTHVREMLLRERRYREATGGGIDLDLEKSISKAAASFTEGEAELARALGREAVMAGLGKFESYVDKTSKDDSGSSPESIGNMDGRRVGGRASRQEWVGGRDGGKLLTQRPKSICDLSDSSLEEGEIGRSRRRVSGRVFSKEEEGGREGGRNSPPLITPDELEEIRRKRILRQLSDFDSDSSSPPEKRRRSSETEVCRLQMELLKEERAIFTKISVAMDTLVSLLNHQLELTRCLLEKIDGRRNGIVPGTKPSWDPTDGDPNLALSHKSLSFS</sequence>
<feature type="region of interest" description="Disordered" evidence="1">
    <location>
        <begin position="312"/>
        <end position="340"/>
    </location>
</feature>
<evidence type="ECO:0008006" key="4">
    <source>
        <dbReference type="Google" id="ProtNLM"/>
    </source>
</evidence>
<organism evidence="2 3">
    <name type="scientific">Cylicocyclus nassatus</name>
    <name type="common">Nematode worm</name>
    <dbReference type="NCBI Taxonomy" id="53992"/>
    <lineage>
        <taxon>Eukaryota</taxon>
        <taxon>Metazoa</taxon>
        <taxon>Ecdysozoa</taxon>
        <taxon>Nematoda</taxon>
        <taxon>Chromadorea</taxon>
        <taxon>Rhabditida</taxon>
        <taxon>Rhabditina</taxon>
        <taxon>Rhabditomorpha</taxon>
        <taxon>Strongyloidea</taxon>
        <taxon>Strongylidae</taxon>
        <taxon>Cylicocyclus</taxon>
    </lineage>
</organism>